<comment type="caution">
    <text evidence="2">The sequence shown here is derived from an EMBL/GenBank/DDBJ whole genome shotgun (WGS) entry which is preliminary data.</text>
</comment>
<evidence type="ECO:0008006" key="4">
    <source>
        <dbReference type="Google" id="ProtNLM"/>
    </source>
</evidence>
<name>A0ABU9VLZ7_9BACI</name>
<reference evidence="2 3" key="1">
    <citation type="submission" date="2024-03" db="EMBL/GenBank/DDBJ databases">
        <title>Bacilli Hybrid Assemblies.</title>
        <authorList>
            <person name="Kovac J."/>
        </authorList>
    </citation>
    <scope>NUCLEOTIDE SEQUENCE [LARGE SCALE GENOMIC DNA]</scope>
    <source>
        <strain evidence="2 3">FSL R7-0666</strain>
    </source>
</reference>
<gene>
    <name evidence="2" type="ORF">MKY91_17335</name>
</gene>
<evidence type="ECO:0000313" key="3">
    <source>
        <dbReference type="Proteomes" id="UP001418796"/>
    </source>
</evidence>
<dbReference type="RefSeq" id="WP_343131542.1">
    <property type="nucleotide sequence ID" value="NZ_JBCITK010000001.1"/>
</dbReference>
<feature type="chain" id="PRO_5047103605" description="Lipocalin-like domain-containing protein" evidence="1">
    <location>
        <begin position="21"/>
        <end position="134"/>
    </location>
</feature>
<dbReference type="PROSITE" id="PS51257">
    <property type="entry name" value="PROKAR_LIPOPROTEIN"/>
    <property type="match status" value="1"/>
</dbReference>
<dbReference type="EMBL" id="JBCITK010000001">
    <property type="protein sequence ID" value="MEN0644922.1"/>
    <property type="molecule type" value="Genomic_DNA"/>
</dbReference>
<keyword evidence="3" id="KW-1185">Reference proteome</keyword>
<keyword evidence="1" id="KW-0732">Signal</keyword>
<accession>A0ABU9VLZ7</accession>
<proteinExistence type="predicted"/>
<dbReference type="Proteomes" id="UP001418796">
    <property type="component" value="Unassembled WGS sequence"/>
</dbReference>
<protein>
    <recommendedName>
        <fullName evidence="4">Lipocalin-like domain-containing protein</fullName>
    </recommendedName>
</protein>
<sequence length="134" mass="14902">MIVKWKYLLGAILLCSVLTACSVSNEERAIGTWQVEYDGEKLDSFLIIAEDQTVTIDEGNGSGRRGTEEYRIIDTDEDSFTLEIADRTSESYYPIFEGFFDDSDTIVLGSESDGNQGDVLIRVGSIKEARAELN</sequence>
<evidence type="ECO:0000256" key="1">
    <source>
        <dbReference type="SAM" id="SignalP"/>
    </source>
</evidence>
<evidence type="ECO:0000313" key="2">
    <source>
        <dbReference type="EMBL" id="MEN0644922.1"/>
    </source>
</evidence>
<organism evidence="2 3">
    <name type="scientific">Alkalicoccobacillus gibsonii</name>
    <dbReference type="NCBI Taxonomy" id="79881"/>
    <lineage>
        <taxon>Bacteria</taxon>
        <taxon>Bacillati</taxon>
        <taxon>Bacillota</taxon>
        <taxon>Bacilli</taxon>
        <taxon>Bacillales</taxon>
        <taxon>Bacillaceae</taxon>
        <taxon>Alkalicoccobacillus</taxon>
    </lineage>
</organism>
<feature type="signal peptide" evidence="1">
    <location>
        <begin position="1"/>
        <end position="20"/>
    </location>
</feature>